<dbReference type="Gene3D" id="1.10.10.10">
    <property type="entry name" value="Winged helix-like DNA-binding domain superfamily/Winged helix DNA-binding domain"/>
    <property type="match status" value="1"/>
</dbReference>
<dbReference type="Proteomes" id="UP000187412">
    <property type="component" value="Unassembled WGS sequence"/>
</dbReference>
<organism evidence="6 7">
    <name type="scientific">Paenibacillus borealis</name>
    <dbReference type="NCBI Taxonomy" id="160799"/>
    <lineage>
        <taxon>Bacteria</taxon>
        <taxon>Bacillati</taxon>
        <taxon>Bacillota</taxon>
        <taxon>Bacilli</taxon>
        <taxon>Bacillales</taxon>
        <taxon>Paenibacillaceae</taxon>
        <taxon>Paenibacillus</taxon>
    </lineage>
</organism>
<proteinExistence type="inferred from homology"/>
<keyword evidence="2" id="KW-0805">Transcription regulation</keyword>
<dbReference type="InterPro" id="IPR005119">
    <property type="entry name" value="LysR_subst-bd"/>
</dbReference>
<evidence type="ECO:0000259" key="5">
    <source>
        <dbReference type="PROSITE" id="PS50931"/>
    </source>
</evidence>
<keyword evidence="7" id="KW-1185">Reference proteome</keyword>
<keyword evidence="3" id="KW-0238">DNA-binding</keyword>
<comment type="similarity">
    <text evidence="1">Belongs to the LysR transcriptional regulatory family.</text>
</comment>
<evidence type="ECO:0000256" key="2">
    <source>
        <dbReference type="ARBA" id="ARBA00023015"/>
    </source>
</evidence>
<dbReference type="CDD" id="cd05466">
    <property type="entry name" value="PBP2_LTTR_substrate"/>
    <property type="match status" value="1"/>
</dbReference>
<dbReference type="Gene3D" id="3.40.190.290">
    <property type="match status" value="1"/>
</dbReference>
<comment type="caution">
    <text evidence="6">The sequence shown here is derived from an EMBL/GenBank/DDBJ whole genome shotgun (WGS) entry which is preliminary data.</text>
</comment>
<evidence type="ECO:0000256" key="1">
    <source>
        <dbReference type="ARBA" id="ARBA00009437"/>
    </source>
</evidence>
<dbReference type="Pfam" id="PF00126">
    <property type="entry name" value="HTH_1"/>
    <property type="match status" value="1"/>
</dbReference>
<dbReference type="RefSeq" id="WP_076110580.1">
    <property type="nucleotide sequence ID" value="NZ_MPTB01000012.1"/>
</dbReference>
<gene>
    <name evidence="6" type="ORF">BSK56_11110</name>
</gene>
<protein>
    <submittedName>
        <fullName evidence="6">LysR family transcriptional regulator</fullName>
    </submittedName>
</protein>
<dbReference type="InterPro" id="IPR050950">
    <property type="entry name" value="HTH-type_LysR_regulators"/>
</dbReference>
<dbReference type="InterPro" id="IPR000847">
    <property type="entry name" value="LysR_HTH_N"/>
</dbReference>
<evidence type="ECO:0000313" key="6">
    <source>
        <dbReference type="EMBL" id="OMD48325.1"/>
    </source>
</evidence>
<dbReference type="SUPFAM" id="SSF46785">
    <property type="entry name" value="Winged helix' DNA-binding domain"/>
    <property type="match status" value="1"/>
</dbReference>
<reference evidence="6 7" key="1">
    <citation type="submission" date="2016-10" db="EMBL/GenBank/DDBJ databases">
        <title>Paenibacillus species isolates.</title>
        <authorList>
            <person name="Beno S.M."/>
        </authorList>
    </citation>
    <scope>NUCLEOTIDE SEQUENCE [LARGE SCALE GENOMIC DNA]</scope>
    <source>
        <strain evidence="6 7">FSL H7-0744</strain>
    </source>
</reference>
<accession>A0ABX3HCV5</accession>
<name>A0ABX3HCV5_PAEBO</name>
<sequence length="296" mass="33213">MDLKELTTFQTILQEGNFSKAAAKLNYAQSTITNQVQRLEKELGIKLFKRGWDSELTAAGQIFATEIDKLIQHWNYVAEQAKALQKEEIGTLSIGGLESLTEQILPNSLKRFRDYKPNVSCHFVIGNTASLSRSLLQNVLDFALCGEPAEAASFHFEPLYNERISFIAVDNHPLVGRDGIPFEELLGYPIISGGTTCLYYSRLSKQFSRYTETPFLYTVSQISAIAGFVQQIPSSIGAVLDSTPLPPNVVRIQVELKDSAIPVGLLQARNDEYISSSKKLLMQYIKEELELDRRRN</sequence>
<evidence type="ECO:0000313" key="7">
    <source>
        <dbReference type="Proteomes" id="UP000187412"/>
    </source>
</evidence>
<dbReference type="PRINTS" id="PR00039">
    <property type="entry name" value="HTHLYSR"/>
</dbReference>
<keyword evidence="4" id="KW-0804">Transcription</keyword>
<dbReference type="InterPro" id="IPR036390">
    <property type="entry name" value="WH_DNA-bd_sf"/>
</dbReference>
<evidence type="ECO:0000256" key="3">
    <source>
        <dbReference type="ARBA" id="ARBA00023125"/>
    </source>
</evidence>
<dbReference type="PANTHER" id="PTHR30419">
    <property type="entry name" value="HTH-TYPE TRANSCRIPTIONAL REGULATOR YBHD"/>
    <property type="match status" value="1"/>
</dbReference>
<dbReference type="EMBL" id="MPTB01000012">
    <property type="protein sequence ID" value="OMD48325.1"/>
    <property type="molecule type" value="Genomic_DNA"/>
</dbReference>
<dbReference type="PROSITE" id="PS50931">
    <property type="entry name" value="HTH_LYSR"/>
    <property type="match status" value="1"/>
</dbReference>
<feature type="domain" description="HTH lysR-type" evidence="5">
    <location>
        <begin position="1"/>
        <end position="57"/>
    </location>
</feature>
<dbReference type="Pfam" id="PF03466">
    <property type="entry name" value="LysR_substrate"/>
    <property type="match status" value="1"/>
</dbReference>
<dbReference type="PANTHER" id="PTHR30419:SF25">
    <property type="entry name" value="HTH-TYPE TRANSCRIPTIONAL REGULATOR YTLI"/>
    <property type="match status" value="1"/>
</dbReference>
<dbReference type="SUPFAM" id="SSF53850">
    <property type="entry name" value="Periplasmic binding protein-like II"/>
    <property type="match status" value="1"/>
</dbReference>
<dbReference type="InterPro" id="IPR036388">
    <property type="entry name" value="WH-like_DNA-bd_sf"/>
</dbReference>
<evidence type="ECO:0000256" key="4">
    <source>
        <dbReference type="ARBA" id="ARBA00023163"/>
    </source>
</evidence>